<dbReference type="Gene3D" id="1.10.10.60">
    <property type="entry name" value="Homeodomain-like"/>
    <property type="match status" value="1"/>
</dbReference>
<dbReference type="InterPro" id="IPR025246">
    <property type="entry name" value="IS30-like_HTH"/>
</dbReference>
<evidence type="ECO:0000313" key="3">
    <source>
        <dbReference type="Proteomes" id="UP000477651"/>
    </source>
</evidence>
<feature type="domain" description="Transposase IS30-like HTH" evidence="1">
    <location>
        <begin position="3"/>
        <end position="42"/>
    </location>
</feature>
<sequence>MTCKHLSKNELVMIEAYYQIGKKVIDIAKTLNRSRQTIYKVIAMLKKGCSAYEYYEQYKNVICTF</sequence>
<dbReference type="SUPFAM" id="SSF88659">
    <property type="entry name" value="Sigma3 and sigma4 domains of RNA polymerase sigma factors"/>
    <property type="match status" value="1"/>
</dbReference>
<organism evidence="2 3">
    <name type="scientific">Pelistega ratti</name>
    <dbReference type="NCBI Taxonomy" id="2652177"/>
    <lineage>
        <taxon>Bacteria</taxon>
        <taxon>Pseudomonadati</taxon>
        <taxon>Pseudomonadota</taxon>
        <taxon>Betaproteobacteria</taxon>
        <taxon>Burkholderiales</taxon>
        <taxon>Alcaligenaceae</taxon>
        <taxon>Pelistega</taxon>
    </lineage>
</organism>
<dbReference type="Pfam" id="PF13936">
    <property type="entry name" value="HTH_38"/>
    <property type="match status" value="1"/>
</dbReference>
<evidence type="ECO:0000313" key="2">
    <source>
        <dbReference type="EMBL" id="NEN75039.1"/>
    </source>
</evidence>
<protein>
    <submittedName>
        <fullName evidence="2">Helix-turn-helix domain-containing protein</fullName>
    </submittedName>
</protein>
<dbReference type="AlphaFoldDB" id="A0A6L9Y3P5"/>
<name>A0A6L9Y3P5_9BURK</name>
<comment type="caution">
    <text evidence="2">The sequence shown here is derived from an EMBL/GenBank/DDBJ whole genome shotgun (WGS) entry which is preliminary data.</text>
</comment>
<accession>A0A6L9Y3P5</accession>
<gene>
    <name evidence="2" type="ORF">F9B74_01695</name>
</gene>
<dbReference type="InterPro" id="IPR013324">
    <property type="entry name" value="RNA_pol_sigma_r3/r4-like"/>
</dbReference>
<dbReference type="RefSeq" id="WP_163763796.1">
    <property type="nucleotide sequence ID" value="NZ_JAAGYR010000002.1"/>
</dbReference>
<proteinExistence type="predicted"/>
<keyword evidence="3" id="KW-1185">Reference proteome</keyword>
<dbReference type="Proteomes" id="UP000477651">
    <property type="component" value="Unassembled WGS sequence"/>
</dbReference>
<evidence type="ECO:0000259" key="1">
    <source>
        <dbReference type="Pfam" id="PF13936"/>
    </source>
</evidence>
<dbReference type="EMBL" id="JAAGYR010000002">
    <property type="protein sequence ID" value="NEN75039.1"/>
    <property type="molecule type" value="Genomic_DNA"/>
</dbReference>
<reference evidence="2 3" key="1">
    <citation type="submission" date="2020-02" db="EMBL/GenBank/DDBJ databases">
        <title>Pelistega sp. NLN82 were isolated from wild rodents of the Hainan Island.</title>
        <authorList>
            <person name="Niu N."/>
            <person name="Zhou J."/>
        </authorList>
    </citation>
    <scope>NUCLEOTIDE SEQUENCE [LARGE SCALE GENOMIC DNA]</scope>
    <source>
        <strain evidence="2 3">NLN82</strain>
    </source>
</reference>